<dbReference type="AlphaFoldDB" id="A0A3N4R6W0"/>
<comment type="caution">
    <text evidence="1">The sequence shown here is derived from an EMBL/GenBank/DDBJ whole genome shotgun (WGS) entry which is preliminary data.</text>
</comment>
<accession>A0A3N4R6W0</accession>
<dbReference type="EMBL" id="RKQG01000002">
    <property type="protein sequence ID" value="RPE28922.1"/>
    <property type="molecule type" value="Genomic_DNA"/>
</dbReference>
<proteinExistence type="predicted"/>
<evidence type="ECO:0000313" key="2">
    <source>
        <dbReference type="Proteomes" id="UP000266906"/>
    </source>
</evidence>
<evidence type="ECO:0000313" key="1">
    <source>
        <dbReference type="EMBL" id="RPE28922.1"/>
    </source>
</evidence>
<gene>
    <name evidence="1" type="ORF">EDD38_6068</name>
</gene>
<keyword evidence="2" id="KW-1185">Reference proteome</keyword>
<sequence>MAATAPVRPVSPLLRALLLAPLALAAGWAFLVLWPAAGATDELFAWAMSPVTAALLGSG</sequence>
<protein>
    <submittedName>
        <fullName evidence="1">Uncharacterized protein</fullName>
    </submittedName>
</protein>
<name>A0A3N4R6W0_9ACTN</name>
<dbReference type="RefSeq" id="WP_123820611.1">
    <property type="nucleotide sequence ID" value="NZ_RKQG01000002.1"/>
</dbReference>
<dbReference type="Proteomes" id="UP000266906">
    <property type="component" value="Unassembled WGS sequence"/>
</dbReference>
<organism evidence="1 2">
    <name type="scientific">Kitasatospora cineracea</name>
    <dbReference type="NCBI Taxonomy" id="88074"/>
    <lineage>
        <taxon>Bacteria</taxon>
        <taxon>Bacillati</taxon>
        <taxon>Actinomycetota</taxon>
        <taxon>Actinomycetes</taxon>
        <taxon>Kitasatosporales</taxon>
        <taxon>Streptomycetaceae</taxon>
        <taxon>Kitasatospora</taxon>
    </lineage>
</organism>
<reference evidence="1 2" key="1">
    <citation type="submission" date="2018-11" db="EMBL/GenBank/DDBJ databases">
        <title>Sequencing the genomes of 1000 actinobacteria strains.</title>
        <authorList>
            <person name="Klenk H.-P."/>
        </authorList>
    </citation>
    <scope>NUCLEOTIDE SEQUENCE [LARGE SCALE GENOMIC DNA]</scope>
    <source>
        <strain evidence="1 2">DSM 44781</strain>
    </source>
</reference>